<proteinExistence type="inferred from homology"/>
<evidence type="ECO:0000259" key="17">
    <source>
        <dbReference type="Pfam" id="PF08009"/>
    </source>
</evidence>
<keyword evidence="11 16" id="KW-0472">Membrane</keyword>
<keyword evidence="19" id="KW-1185">Reference proteome</keyword>
<keyword evidence="13" id="KW-1208">Phospholipid metabolism</keyword>
<evidence type="ECO:0000256" key="6">
    <source>
        <dbReference type="ARBA" id="ARBA00022516"/>
    </source>
</evidence>
<comment type="similarity">
    <text evidence="3 15">Belongs to the CDP-alcohol phosphatidyltransferase class-I family.</text>
</comment>
<dbReference type="Gene3D" id="1.20.120.1760">
    <property type="match status" value="1"/>
</dbReference>
<keyword evidence="10" id="KW-0443">Lipid metabolism</keyword>
<feature type="domain" description="CDP-alcohol phosphatidyltransferase C-terminal" evidence="17">
    <location>
        <begin position="208"/>
        <end position="240"/>
    </location>
</feature>
<organism evidence="18 19">
    <name type="scientific">Candidatus Bealeia paramacronuclearis</name>
    <dbReference type="NCBI Taxonomy" id="1921001"/>
    <lineage>
        <taxon>Bacteria</taxon>
        <taxon>Pseudomonadati</taxon>
        <taxon>Pseudomonadota</taxon>
        <taxon>Alphaproteobacteria</taxon>
        <taxon>Holosporales</taxon>
        <taxon>Holosporaceae</taxon>
        <taxon>Candidatus Bealeia</taxon>
    </lineage>
</organism>
<dbReference type="NCBIfam" id="TIGR00473">
    <property type="entry name" value="pssA"/>
    <property type="match status" value="1"/>
</dbReference>
<evidence type="ECO:0000256" key="4">
    <source>
        <dbReference type="ARBA" id="ARBA00013174"/>
    </source>
</evidence>
<dbReference type="EC" id="2.7.8.8" evidence="4"/>
<evidence type="ECO:0000256" key="5">
    <source>
        <dbReference type="ARBA" id="ARBA00017171"/>
    </source>
</evidence>
<feature type="transmembrane region" description="Helical" evidence="16">
    <location>
        <begin position="12"/>
        <end position="35"/>
    </location>
</feature>
<evidence type="ECO:0000256" key="8">
    <source>
        <dbReference type="ARBA" id="ARBA00022692"/>
    </source>
</evidence>
<evidence type="ECO:0000313" key="18">
    <source>
        <dbReference type="EMBL" id="WVX66741.1"/>
    </source>
</evidence>
<feature type="transmembrane region" description="Helical" evidence="16">
    <location>
        <begin position="205"/>
        <end position="222"/>
    </location>
</feature>
<evidence type="ECO:0000256" key="11">
    <source>
        <dbReference type="ARBA" id="ARBA00023136"/>
    </source>
</evidence>
<dbReference type="InterPro" id="IPR012616">
    <property type="entry name" value="CDP-OH_P_trans_C"/>
</dbReference>
<sequence length="278" mass="30377">MARKRIPPSPLIKVIPNVITVTALCAGLSAIRFAYQGDWEKAVALIIIAGILDGMDGRIARLLQADSDFGVQLDSLADFVSFGVAPSILIYLYSLQLWGNFGWAMCLFFVTCQALRLARFNTHAGSAAQKKPEWMVNYSVGVPAPAGAILAMTPLMLLFGLHHQGWTQFSLNPFVMSLFMLMSAALMASRIPTFVPKNIRAHPKSARFILIVVAVLMASLISVPWLTLGAGGFLYLASIPFSYISYKKALKRNELASSLPASPAIEHAPIKRRVLRSK</sequence>
<evidence type="ECO:0000256" key="2">
    <source>
        <dbReference type="ARBA" id="ARBA00004127"/>
    </source>
</evidence>
<name>A0ABZ2C2Q7_9PROT</name>
<dbReference type="PANTHER" id="PTHR14269">
    <property type="entry name" value="CDP-DIACYLGLYCEROL--GLYCEROL-3-PHOSPHATE 3-PHOSPHATIDYLTRANSFERASE-RELATED"/>
    <property type="match status" value="1"/>
</dbReference>
<protein>
    <recommendedName>
        <fullName evidence="5">CDP-diacylglycerol--serine O-phosphatidyltransferase</fullName>
        <ecNumber evidence="4">2.7.8.8</ecNumber>
    </recommendedName>
    <alternativeName>
        <fullName evidence="14">Phosphatidylserine synthase</fullName>
    </alternativeName>
</protein>
<dbReference type="InterPro" id="IPR004533">
    <property type="entry name" value="CDP-diaglyc--ser_O-PTrfase"/>
</dbReference>
<dbReference type="Pfam" id="PF08009">
    <property type="entry name" value="CDP-OH_P_tran_2"/>
    <property type="match status" value="1"/>
</dbReference>
<evidence type="ECO:0000256" key="15">
    <source>
        <dbReference type="RuleBase" id="RU003750"/>
    </source>
</evidence>
<evidence type="ECO:0000256" key="10">
    <source>
        <dbReference type="ARBA" id="ARBA00023098"/>
    </source>
</evidence>
<evidence type="ECO:0000256" key="13">
    <source>
        <dbReference type="ARBA" id="ARBA00023264"/>
    </source>
</evidence>
<comment type="subcellular location">
    <subcellularLocation>
        <location evidence="2">Endomembrane system</location>
        <topology evidence="2">Multi-pass membrane protein</topology>
    </subcellularLocation>
</comment>
<gene>
    <name evidence="18" type="ORF">Bealeia1_00925</name>
</gene>
<evidence type="ECO:0000256" key="3">
    <source>
        <dbReference type="ARBA" id="ARBA00010441"/>
    </source>
</evidence>
<evidence type="ECO:0000256" key="9">
    <source>
        <dbReference type="ARBA" id="ARBA00022989"/>
    </source>
</evidence>
<feature type="transmembrane region" description="Helical" evidence="16">
    <location>
        <begin position="174"/>
        <end position="193"/>
    </location>
</feature>
<evidence type="ECO:0000256" key="14">
    <source>
        <dbReference type="ARBA" id="ARBA00032361"/>
    </source>
</evidence>
<dbReference type="Proteomes" id="UP001330434">
    <property type="component" value="Chromosome"/>
</dbReference>
<dbReference type="InterPro" id="IPR048254">
    <property type="entry name" value="CDP_ALCOHOL_P_TRANSF_CS"/>
</dbReference>
<evidence type="ECO:0000313" key="19">
    <source>
        <dbReference type="Proteomes" id="UP001330434"/>
    </source>
</evidence>
<dbReference type="InterPro" id="IPR050324">
    <property type="entry name" value="CDP-alcohol_PTase-I"/>
</dbReference>
<dbReference type="InterPro" id="IPR043130">
    <property type="entry name" value="CDP-OH_PTrfase_TM_dom"/>
</dbReference>
<dbReference type="PANTHER" id="PTHR14269:SF61">
    <property type="entry name" value="CDP-DIACYLGLYCEROL--SERINE O-PHOSPHATIDYLTRANSFERASE"/>
    <property type="match status" value="1"/>
</dbReference>
<keyword evidence="9 16" id="KW-1133">Transmembrane helix</keyword>
<evidence type="ECO:0000256" key="16">
    <source>
        <dbReference type="SAM" id="Phobius"/>
    </source>
</evidence>
<comment type="catalytic activity">
    <reaction evidence="1">
        <text>a CDP-1,2-diacyl-sn-glycerol + L-serine = a 1,2-diacyl-sn-glycero-3-phospho-L-serine + CMP + H(+)</text>
        <dbReference type="Rhea" id="RHEA:16913"/>
        <dbReference type="ChEBI" id="CHEBI:15378"/>
        <dbReference type="ChEBI" id="CHEBI:33384"/>
        <dbReference type="ChEBI" id="CHEBI:57262"/>
        <dbReference type="ChEBI" id="CHEBI:58332"/>
        <dbReference type="ChEBI" id="CHEBI:60377"/>
        <dbReference type="EC" id="2.7.8.8"/>
    </reaction>
</comment>
<evidence type="ECO:0000256" key="12">
    <source>
        <dbReference type="ARBA" id="ARBA00023209"/>
    </source>
</evidence>
<dbReference type="RefSeq" id="WP_331255568.1">
    <property type="nucleotide sequence ID" value="NZ_CP133270.1"/>
</dbReference>
<keyword evidence="6" id="KW-0444">Lipid biosynthesis</keyword>
<dbReference type="Pfam" id="PF01066">
    <property type="entry name" value="CDP-OH_P_transf"/>
    <property type="match status" value="1"/>
</dbReference>
<dbReference type="InterPro" id="IPR000462">
    <property type="entry name" value="CDP-OH_P_trans"/>
</dbReference>
<keyword evidence="12" id="KW-0594">Phospholipid biosynthesis</keyword>
<dbReference type="PROSITE" id="PS00379">
    <property type="entry name" value="CDP_ALCOHOL_P_TRANSF"/>
    <property type="match status" value="1"/>
</dbReference>
<dbReference type="EMBL" id="CP133270">
    <property type="protein sequence ID" value="WVX66741.1"/>
    <property type="molecule type" value="Genomic_DNA"/>
</dbReference>
<keyword evidence="8 16" id="KW-0812">Transmembrane</keyword>
<evidence type="ECO:0000256" key="1">
    <source>
        <dbReference type="ARBA" id="ARBA00000287"/>
    </source>
</evidence>
<feature type="transmembrane region" description="Helical" evidence="16">
    <location>
        <begin position="138"/>
        <end position="162"/>
    </location>
</feature>
<evidence type="ECO:0000256" key="7">
    <source>
        <dbReference type="ARBA" id="ARBA00022679"/>
    </source>
</evidence>
<accession>A0ABZ2C2Q7</accession>
<reference evidence="18 19" key="1">
    <citation type="journal article" date="2024" name="Environ. Microbiol.">
        <title>Novel evolutionary insights on the interactions of the Holosporales (Alphaproteobacteria) with eukaryotic hosts from comparative genomics.</title>
        <authorList>
            <person name="Giovannini M."/>
            <person name="Petroni G."/>
            <person name="Castelli M."/>
        </authorList>
    </citation>
    <scope>NUCLEOTIDE SEQUENCE [LARGE SCALE GENOMIC DNA]</scope>
    <source>
        <strain evidence="18 19">US_Bl 15I1</strain>
    </source>
</reference>
<keyword evidence="7 15" id="KW-0808">Transferase</keyword>